<dbReference type="PANTHER" id="PTHR11926:SF986">
    <property type="entry name" value="UDP-GLYCOSYLTRANSFERASE 84A1"/>
    <property type="match status" value="1"/>
</dbReference>
<dbReference type="Proteomes" id="UP000663760">
    <property type="component" value="Chromosome 14"/>
</dbReference>
<dbReference type="PANTHER" id="PTHR11926">
    <property type="entry name" value="GLUCOSYL/GLUCURONOSYL TRANSFERASES"/>
    <property type="match status" value="1"/>
</dbReference>
<dbReference type="GO" id="GO:0080043">
    <property type="term" value="F:quercetin 3-O-glucosyltransferase activity"/>
    <property type="evidence" value="ECO:0007669"/>
    <property type="project" value="TreeGrafter"/>
</dbReference>
<proteinExistence type="inferred from homology"/>
<protein>
    <recommendedName>
        <fullName evidence="5">Glycosyltransferase</fullName>
        <ecNumber evidence="5">2.4.1.-</ecNumber>
    </recommendedName>
</protein>
<sequence length="504" mass="54637">MEAVAELTAPASTAHILFVTFTGQGHLNPFLRFAKSVATKGVDVTFSSVADAGSRIREATKSSPAAAAAADGTFIPLGAGRIRFEFFSDGWEVGDPRRYDLDLYMPQLRDVGSKEVAALIRRQADLGRPVACVVGNPFIPWVLGVAAGMGIPRAVLWVQSAAVFSAYYHYQKGLAEFPSDAGQDVSMVLPGVPTLRRHEVPSFLLPGNPYPSLTVSILNQFSNIQEADWVFLNTFEEIESASIEGISQYLPVIPVGPLVDLPVTEAVRGDLWKAADCVGWLDEQEPGSVVYASVGSVVVLSAEVVVELAEGLRGSGQPFLWVVRNDARAMLPEGFEEEVAGRGLVVQWSPQETVLRHPSTACFLTHCGWNSTLESLTSGVPAIAFPQWGDQVTDAKFLVEIFEMGVHLRPQPELPSFTREDVQRAVEEVVRGPRAEKMRANAARLKELANGAVAQGGSSDRNIQFFMEEFRCRRGPSPGRMTVHAPGEVKVETIIPLLPKTSVA</sequence>
<evidence type="ECO:0000256" key="2">
    <source>
        <dbReference type="ARBA" id="ARBA00022676"/>
    </source>
</evidence>
<dbReference type="CDD" id="cd03784">
    <property type="entry name" value="GT1_Gtf-like"/>
    <property type="match status" value="1"/>
</dbReference>
<evidence type="ECO:0000313" key="6">
    <source>
        <dbReference type="EMBL" id="CAA7407647.1"/>
    </source>
</evidence>
<reference evidence="6" key="1">
    <citation type="submission" date="2020-02" db="EMBL/GenBank/DDBJ databases">
        <authorList>
            <person name="Scholz U."/>
            <person name="Mascher M."/>
            <person name="Fiebig A."/>
        </authorList>
    </citation>
    <scope>NUCLEOTIDE SEQUENCE</scope>
</reference>
<dbReference type="InterPro" id="IPR035595">
    <property type="entry name" value="UDP_glycos_trans_CS"/>
</dbReference>
<evidence type="ECO:0000256" key="4">
    <source>
        <dbReference type="RuleBase" id="RU003718"/>
    </source>
</evidence>
<evidence type="ECO:0000313" key="7">
    <source>
        <dbReference type="Proteomes" id="UP000663760"/>
    </source>
</evidence>
<name>A0A7I8LC95_SPIIN</name>
<dbReference type="AlphaFoldDB" id="A0A7I8LC95"/>
<accession>A0A7I8LC95</accession>
<dbReference type="InterPro" id="IPR002213">
    <property type="entry name" value="UDP_glucos_trans"/>
</dbReference>
<evidence type="ECO:0000256" key="1">
    <source>
        <dbReference type="ARBA" id="ARBA00009995"/>
    </source>
</evidence>
<gene>
    <name evidence="6" type="ORF">SI8410_14018325</name>
</gene>
<evidence type="ECO:0000256" key="3">
    <source>
        <dbReference type="ARBA" id="ARBA00022679"/>
    </source>
</evidence>
<dbReference type="Pfam" id="PF00201">
    <property type="entry name" value="UDPGT"/>
    <property type="match status" value="1"/>
</dbReference>
<dbReference type="GO" id="GO:0080044">
    <property type="term" value="F:quercetin 7-O-glucosyltransferase activity"/>
    <property type="evidence" value="ECO:0007669"/>
    <property type="project" value="TreeGrafter"/>
</dbReference>
<dbReference type="EMBL" id="LR746277">
    <property type="protein sequence ID" value="CAA7407647.1"/>
    <property type="molecule type" value="Genomic_DNA"/>
</dbReference>
<dbReference type="OrthoDB" id="5835829at2759"/>
<dbReference type="SUPFAM" id="SSF53756">
    <property type="entry name" value="UDP-Glycosyltransferase/glycogen phosphorylase"/>
    <property type="match status" value="1"/>
</dbReference>
<dbReference type="Gene3D" id="3.40.50.2000">
    <property type="entry name" value="Glycogen Phosphorylase B"/>
    <property type="match status" value="2"/>
</dbReference>
<organism evidence="6 7">
    <name type="scientific">Spirodela intermedia</name>
    <name type="common">Intermediate duckweed</name>
    <dbReference type="NCBI Taxonomy" id="51605"/>
    <lineage>
        <taxon>Eukaryota</taxon>
        <taxon>Viridiplantae</taxon>
        <taxon>Streptophyta</taxon>
        <taxon>Embryophyta</taxon>
        <taxon>Tracheophyta</taxon>
        <taxon>Spermatophyta</taxon>
        <taxon>Magnoliopsida</taxon>
        <taxon>Liliopsida</taxon>
        <taxon>Araceae</taxon>
        <taxon>Lemnoideae</taxon>
        <taxon>Spirodela</taxon>
    </lineage>
</organism>
<keyword evidence="3 4" id="KW-0808">Transferase</keyword>
<dbReference type="EC" id="2.4.1.-" evidence="5"/>
<dbReference type="FunFam" id="3.40.50.2000:FF:000078">
    <property type="entry name" value="Glycosyltransferase"/>
    <property type="match status" value="1"/>
</dbReference>
<evidence type="ECO:0000256" key="5">
    <source>
        <dbReference type="RuleBase" id="RU362057"/>
    </source>
</evidence>
<dbReference type="PROSITE" id="PS00375">
    <property type="entry name" value="UDPGT"/>
    <property type="match status" value="1"/>
</dbReference>
<comment type="similarity">
    <text evidence="1 4">Belongs to the UDP-glycosyltransferase family.</text>
</comment>
<keyword evidence="7" id="KW-1185">Reference proteome</keyword>
<keyword evidence="2 4" id="KW-0328">Glycosyltransferase</keyword>